<evidence type="ECO:0000313" key="2">
    <source>
        <dbReference type="EMBL" id="KAF7806923.1"/>
    </source>
</evidence>
<keyword evidence="3" id="KW-1185">Reference proteome</keyword>
<dbReference type="AlphaFoldDB" id="A0A834SQ49"/>
<reference evidence="2" key="1">
    <citation type="submission" date="2020-09" db="EMBL/GenBank/DDBJ databases">
        <title>Genome-Enabled Discovery of Anthraquinone Biosynthesis in Senna tora.</title>
        <authorList>
            <person name="Kang S.-H."/>
            <person name="Pandey R.P."/>
            <person name="Lee C.-M."/>
            <person name="Sim J.-S."/>
            <person name="Jeong J.-T."/>
            <person name="Choi B.-S."/>
            <person name="Jung M."/>
            <person name="Ginzburg D."/>
            <person name="Zhao K."/>
            <person name="Won S.Y."/>
            <person name="Oh T.-J."/>
            <person name="Yu Y."/>
            <person name="Kim N.-H."/>
            <person name="Lee O.R."/>
            <person name="Lee T.-H."/>
            <person name="Bashyal P."/>
            <person name="Kim T.-S."/>
            <person name="Lee W.-H."/>
            <person name="Kawkins C."/>
            <person name="Kim C.-K."/>
            <person name="Kim J.S."/>
            <person name="Ahn B.O."/>
            <person name="Rhee S.Y."/>
            <person name="Sohng J.K."/>
        </authorList>
    </citation>
    <scope>NUCLEOTIDE SEQUENCE</scope>
    <source>
        <tissue evidence="2">Leaf</tissue>
    </source>
</reference>
<sequence length="156" mass="14717">MIKLVFCHNHAFTYTITVGPPGFGGGGIEGGGTISGPGGRGGTTSGGRGGTTSGPGIGVSGPGGESGGFGASGFGPGFGTGSGGDGSVVISGGTPGSVSGPGFGTTKGTSLGDAEAPFSAQRGSPGEPFPGNRAGHNREYDPTETEDSRCECGGCK</sequence>
<feature type="compositionally biased region" description="Gly residues" evidence="1">
    <location>
        <begin position="27"/>
        <end position="86"/>
    </location>
</feature>
<dbReference type="EMBL" id="JAAIUW010000012">
    <property type="protein sequence ID" value="KAF7806923.1"/>
    <property type="molecule type" value="Genomic_DNA"/>
</dbReference>
<dbReference type="Proteomes" id="UP000634136">
    <property type="component" value="Unassembled WGS sequence"/>
</dbReference>
<proteinExistence type="predicted"/>
<name>A0A834SQ49_9FABA</name>
<feature type="compositionally biased region" description="Basic and acidic residues" evidence="1">
    <location>
        <begin position="136"/>
        <end position="150"/>
    </location>
</feature>
<organism evidence="2 3">
    <name type="scientific">Senna tora</name>
    <dbReference type="NCBI Taxonomy" id="362788"/>
    <lineage>
        <taxon>Eukaryota</taxon>
        <taxon>Viridiplantae</taxon>
        <taxon>Streptophyta</taxon>
        <taxon>Embryophyta</taxon>
        <taxon>Tracheophyta</taxon>
        <taxon>Spermatophyta</taxon>
        <taxon>Magnoliopsida</taxon>
        <taxon>eudicotyledons</taxon>
        <taxon>Gunneridae</taxon>
        <taxon>Pentapetalae</taxon>
        <taxon>rosids</taxon>
        <taxon>fabids</taxon>
        <taxon>Fabales</taxon>
        <taxon>Fabaceae</taxon>
        <taxon>Caesalpinioideae</taxon>
        <taxon>Cassia clade</taxon>
        <taxon>Senna</taxon>
    </lineage>
</organism>
<comment type="caution">
    <text evidence="2">The sequence shown here is derived from an EMBL/GenBank/DDBJ whole genome shotgun (WGS) entry which is preliminary data.</text>
</comment>
<gene>
    <name evidence="2" type="ORF">G2W53_039084</name>
</gene>
<feature type="compositionally biased region" description="Gly residues" evidence="1">
    <location>
        <begin position="93"/>
        <end position="105"/>
    </location>
</feature>
<accession>A0A834SQ49</accession>
<protein>
    <submittedName>
        <fullName evidence="2">Uncharacterized protein</fullName>
    </submittedName>
</protein>
<evidence type="ECO:0000313" key="3">
    <source>
        <dbReference type="Proteomes" id="UP000634136"/>
    </source>
</evidence>
<evidence type="ECO:0000256" key="1">
    <source>
        <dbReference type="SAM" id="MobiDB-lite"/>
    </source>
</evidence>
<feature type="region of interest" description="Disordered" evidence="1">
    <location>
        <begin position="27"/>
        <end position="156"/>
    </location>
</feature>